<keyword evidence="11" id="KW-0963">Cytoplasm</keyword>
<evidence type="ECO:0000256" key="12">
    <source>
        <dbReference type="SAM" id="MobiDB-lite"/>
    </source>
</evidence>
<feature type="compositionally biased region" description="Basic and acidic residues" evidence="12">
    <location>
        <begin position="543"/>
        <end position="553"/>
    </location>
</feature>
<evidence type="ECO:0000256" key="7">
    <source>
        <dbReference type="ARBA" id="ARBA00023186"/>
    </source>
</evidence>
<dbReference type="InterPro" id="IPR027304">
    <property type="entry name" value="Trigger_fact/SurA_dom_sf"/>
</dbReference>
<dbReference type="Gene3D" id="3.30.70.1050">
    <property type="entry name" value="Trigger factor ribosome-binding domain"/>
    <property type="match status" value="1"/>
</dbReference>
<evidence type="ECO:0000256" key="10">
    <source>
        <dbReference type="ARBA" id="ARBA00029986"/>
    </source>
</evidence>
<feature type="domain" description="Trigger factor C-terminal" evidence="15">
    <location>
        <begin position="261"/>
        <end position="400"/>
    </location>
</feature>
<feature type="domain" description="Trigger factor ribosome-binding bacterial" evidence="14">
    <location>
        <begin position="1"/>
        <end position="149"/>
    </location>
</feature>
<evidence type="ECO:0000259" key="13">
    <source>
        <dbReference type="Pfam" id="PF00254"/>
    </source>
</evidence>
<feature type="compositionally biased region" description="Basic residues" evidence="12">
    <location>
        <begin position="525"/>
        <end position="542"/>
    </location>
</feature>
<evidence type="ECO:0000259" key="15">
    <source>
        <dbReference type="Pfam" id="PF05698"/>
    </source>
</evidence>
<name>A0ABS2TG07_9ACTO</name>
<dbReference type="Gene3D" id="1.10.3120.10">
    <property type="entry name" value="Trigger factor, C-terminal domain"/>
    <property type="match status" value="1"/>
</dbReference>
<dbReference type="InterPro" id="IPR046357">
    <property type="entry name" value="PPIase_dom_sf"/>
</dbReference>
<dbReference type="InterPro" id="IPR036611">
    <property type="entry name" value="Trigger_fac_ribosome-bd_sf"/>
</dbReference>
<gene>
    <name evidence="11" type="primary">tig</name>
    <name evidence="16" type="ORF">JVW63_04945</name>
</gene>
<keyword evidence="6 11" id="KW-0697">Rotamase</keyword>
<feature type="region of interest" description="Disordered" evidence="12">
    <location>
        <begin position="438"/>
        <end position="553"/>
    </location>
</feature>
<dbReference type="Gene3D" id="3.10.50.40">
    <property type="match status" value="1"/>
</dbReference>
<comment type="subcellular location">
    <subcellularLocation>
        <location evidence="11">Cytoplasm</location>
    </subcellularLocation>
    <text evidence="11">About half TF is bound to the ribosome near the polypeptide exit tunnel while the other half is free in the cytoplasm.</text>
</comment>
<sequence length="553" mass="60027">MKSNVEQLEPTRVKITVEVEYDELKPAVDTAAKKLSEQISIPGFRRGKVPTRILEGRIGRPAIIEQAVNDSLDGYYQDAIAENELSPIGQPDVEITEWPAMEGAPGGKLVVEISVDTRPEITLPNLSDITLTAEKPVVTDEDVEARMTEMRERFATLKSVSRPVEPKDYVSIDMEAKIGDEVVDSVSGISYQLGSGNLLEGIDEALEGLQAGETTTFTSTLAGGEHEGEEADVTVTVQSVKESELPDADDDFAQLASEFDTIDEFTADLRTAAEKDKLTDVVYGARDLLLEELNKQLEVPVPSRVIDAEIKRHLEAEGKEEGDPHGDEIREDTEKTFRDQMILDAITEKLEVTIGQDELLEFMVQQAQMYKIEPNQFIQAAAQTNQISAFAGELTRNKALILALREVKVVDENGDPIDVKSIIDENEGTADEAVETVEAPVAESADEAVTVDATDEPEAEKPAPKKAPAKKPAAKKAPAKKADEVEGEEKPAPKKAPAKKPAAKKAPAKKADEVEGEEKPAPKKAPAKKPAAKKAPAKKAPAKKVESAEDETK</sequence>
<reference evidence="17" key="1">
    <citation type="submission" date="2021-02" db="EMBL/GenBank/DDBJ databases">
        <title>Leucobacter sp. CX169.</title>
        <authorList>
            <person name="Cheng Y."/>
        </authorList>
    </citation>
    <scope>NUCLEOTIDE SEQUENCE [LARGE SCALE GENOMIC DNA]</scope>
    <source>
        <strain evidence="17">JY899</strain>
    </source>
</reference>
<accession>A0ABS2TG07</accession>
<dbReference type="Pfam" id="PF00254">
    <property type="entry name" value="FKBP_C"/>
    <property type="match status" value="1"/>
</dbReference>
<evidence type="ECO:0000313" key="16">
    <source>
        <dbReference type="EMBL" id="MBM9433048.1"/>
    </source>
</evidence>
<evidence type="ECO:0000259" key="14">
    <source>
        <dbReference type="Pfam" id="PF05697"/>
    </source>
</evidence>
<evidence type="ECO:0000256" key="8">
    <source>
        <dbReference type="ARBA" id="ARBA00023235"/>
    </source>
</evidence>
<dbReference type="InterPro" id="IPR005215">
    <property type="entry name" value="Trig_fac"/>
</dbReference>
<dbReference type="NCBIfam" id="TIGR00115">
    <property type="entry name" value="tig"/>
    <property type="match status" value="1"/>
</dbReference>
<feature type="domain" description="PPIase FKBP-type" evidence="13">
    <location>
        <begin position="163"/>
        <end position="218"/>
    </location>
</feature>
<feature type="compositionally biased region" description="Basic residues" evidence="12">
    <location>
        <begin position="496"/>
        <end position="508"/>
    </location>
</feature>
<dbReference type="InterPro" id="IPR008881">
    <property type="entry name" value="Trigger_fac_ribosome-bd_bac"/>
</dbReference>
<evidence type="ECO:0000256" key="9">
    <source>
        <dbReference type="ARBA" id="ARBA00023306"/>
    </source>
</evidence>
<dbReference type="Pfam" id="PF05698">
    <property type="entry name" value="Trigger_C"/>
    <property type="match status" value="1"/>
</dbReference>
<comment type="function">
    <text evidence="11">Involved in protein export. Acts as a chaperone by maintaining the newly synthesized protein in an open conformation. Functions as a peptidyl-prolyl cis-trans isomerase.</text>
</comment>
<evidence type="ECO:0000313" key="17">
    <source>
        <dbReference type="Proteomes" id="UP000705983"/>
    </source>
</evidence>
<dbReference type="InterPro" id="IPR001179">
    <property type="entry name" value="PPIase_FKBP_dom"/>
</dbReference>
<keyword evidence="7 11" id="KW-0143">Chaperone</keyword>
<organism evidence="16 17">
    <name type="scientific">Flaviflexus equikiangi</name>
    <dbReference type="NCBI Taxonomy" id="2758573"/>
    <lineage>
        <taxon>Bacteria</taxon>
        <taxon>Bacillati</taxon>
        <taxon>Actinomycetota</taxon>
        <taxon>Actinomycetes</taxon>
        <taxon>Actinomycetales</taxon>
        <taxon>Actinomycetaceae</taxon>
        <taxon>Flaviflexus</taxon>
    </lineage>
</organism>
<dbReference type="InterPro" id="IPR008880">
    <property type="entry name" value="Trigger_fac_C"/>
</dbReference>
<protein>
    <recommendedName>
        <fullName evidence="4 11">Trigger factor</fullName>
        <shortName evidence="11">TF</shortName>
        <ecNumber evidence="3 11">5.2.1.8</ecNumber>
    </recommendedName>
    <alternativeName>
        <fullName evidence="10 11">PPIase</fullName>
    </alternativeName>
</protein>
<dbReference type="Proteomes" id="UP000705983">
    <property type="component" value="Unassembled WGS sequence"/>
</dbReference>
<evidence type="ECO:0000256" key="2">
    <source>
        <dbReference type="ARBA" id="ARBA00005464"/>
    </source>
</evidence>
<keyword evidence="9 11" id="KW-0131">Cell cycle</keyword>
<feature type="compositionally biased region" description="Basic and acidic residues" evidence="12">
    <location>
        <begin position="480"/>
        <end position="492"/>
    </location>
</feature>
<keyword evidence="17" id="KW-1185">Reference proteome</keyword>
<evidence type="ECO:0000256" key="6">
    <source>
        <dbReference type="ARBA" id="ARBA00023110"/>
    </source>
</evidence>
<dbReference type="GO" id="GO:0003755">
    <property type="term" value="F:peptidyl-prolyl cis-trans isomerase activity"/>
    <property type="evidence" value="ECO:0007669"/>
    <property type="project" value="UniProtKB-EC"/>
</dbReference>
<evidence type="ECO:0000256" key="5">
    <source>
        <dbReference type="ARBA" id="ARBA00022618"/>
    </source>
</evidence>
<dbReference type="SUPFAM" id="SSF102735">
    <property type="entry name" value="Trigger factor ribosome-binding domain"/>
    <property type="match status" value="1"/>
</dbReference>
<comment type="domain">
    <text evidence="11">Consists of 3 domains; the N-terminus binds the ribosome, the middle domain has PPIase activity, while the C-terminus has intrinsic chaperone activity on its own.</text>
</comment>
<dbReference type="PANTHER" id="PTHR30560">
    <property type="entry name" value="TRIGGER FACTOR CHAPERONE AND PEPTIDYL-PROLYL CIS/TRANS ISOMERASE"/>
    <property type="match status" value="1"/>
</dbReference>
<dbReference type="SUPFAM" id="SSF109998">
    <property type="entry name" value="Triger factor/SurA peptide-binding domain-like"/>
    <property type="match status" value="1"/>
</dbReference>
<comment type="catalytic activity">
    <reaction evidence="1 11">
        <text>[protein]-peptidylproline (omega=180) = [protein]-peptidylproline (omega=0)</text>
        <dbReference type="Rhea" id="RHEA:16237"/>
        <dbReference type="Rhea" id="RHEA-COMP:10747"/>
        <dbReference type="Rhea" id="RHEA-COMP:10748"/>
        <dbReference type="ChEBI" id="CHEBI:83833"/>
        <dbReference type="ChEBI" id="CHEBI:83834"/>
        <dbReference type="EC" id="5.2.1.8"/>
    </reaction>
</comment>
<comment type="similarity">
    <text evidence="2 11">Belongs to the FKBP-type PPIase family. Tig subfamily.</text>
</comment>
<evidence type="ECO:0000256" key="3">
    <source>
        <dbReference type="ARBA" id="ARBA00013194"/>
    </source>
</evidence>
<evidence type="ECO:0000256" key="4">
    <source>
        <dbReference type="ARBA" id="ARBA00016902"/>
    </source>
</evidence>
<evidence type="ECO:0000256" key="1">
    <source>
        <dbReference type="ARBA" id="ARBA00000971"/>
    </source>
</evidence>
<dbReference type="SUPFAM" id="SSF54534">
    <property type="entry name" value="FKBP-like"/>
    <property type="match status" value="1"/>
</dbReference>
<feature type="compositionally biased region" description="Basic and acidic residues" evidence="12">
    <location>
        <begin position="509"/>
        <end position="521"/>
    </location>
</feature>
<evidence type="ECO:0000256" key="11">
    <source>
        <dbReference type="HAMAP-Rule" id="MF_00303"/>
    </source>
</evidence>
<dbReference type="Pfam" id="PF05697">
    <property type="entry name" value="Trigger_N"/>
    <property type="match status" value="1"/>
</dbReference>
<dbReference type="HAMAP" id="MF_00303">
    <property type="entry name" value="Trigger_factor_Tig"/>
    <property type="match status" value="1"/>
</dbReference>
<dbReference type="PANTHER" id="PTHR30560:SF3">
    <property type="entry name" value="TRIGGER FACTOR-LIKE PROTEIN TIG, CHLOROPLASTIC"/>
    <property type="match status" value="1"/>
</dbReference>
<dbReference type="InterPro" id="IPR037041">
    <property type="entry name" value="Trigger_fac_C_sf"/>
</dbReference>
<feature type="compositionally biased region" description="Basic residues" evidence="12">
    <location>
        <begin position="467"/>
        <end position="479"/>
    </location>
</feature>
<dbReference type="EMBL" id="JAFFJS010000002">
    <property type="protein sequence ID" value="MBM9433048.1"/>
    <property type="molecule type" value="Genomic_DNA"/>
</dbReference>
<keyword evidence="8 11" id="KW-0413">Isomerase</keyword>
<dbReference type="RefSeq" id="WP_187996368.1">
    <property type="nucleotide sequence ID" value="NZ_JACEXG010000002.1"/>
</dbReference>
<dbReference type="EC" id="5.2.1.8" evidence="3 11"/>
<proteinExistence type="inferred from homology"/>
<comment type="caution">
    <text evidence="16">The sequence shown here is derived from an EMBL/GenBank/DDBJ whole genome shotgun (WGS) entry which is preliminary data.</text>
</comment>
<keyword evidence="5 11" id="KW-0132">Cell division</keyword>